<evidence type="ECO:0000256" key="12">
    <source>
        <dbReference type="ARBA" id="ARBA00023136"/>
    </source>
</evidence>
<dbReference type="Gene3D" id="3.90.1310.10">
    <property type="entry name" value="Penicillin-binding protein 2a (Domain 2)"/>
    <property type="match status" value="1"/>
</dbReference>
<proteinExistence type="predicted"/>
<dbReference type="Gene3D" id="3.40.710.10">
    <property type="entry name" value="DD-peptidase/beta-lactamase superfamily"/>
    <property type="match status" value="1"/>
</dbReference>
<dbReference type="InterPro" id="IPR017790">
    <property type="entry name" value="Penicillin-binding_protein_2"/>
</dbReference>
<evidence type="ECO:0000256" key="11">
    <source>
        <dbReference type="ARBA" id="ARBA00022989"/>
    </source>
</evidence>
<keyword evidence="9" id="KW-0133">Cell shape</keyword>
<evidence type="ECO:0000256" key="10">
    <source>
        <dbReference type="ARBA" id="ARBA00022984"/>
    </source>
</evidence>
<keyword evidence="6" id="KW-0645">Protease</keyword>
<dbReference type="PANTHER" id="PTHR30627">
    <property type="entry name" value="PEPTIDOGLYCAN D,D-TRANSPEPTIDASE"/>
    <property type="match status" value="1"/>
</dbReference>
<dbReference type="InterPro" id="IPR005311">
    <property type="entry name" value="PBP_dimer"/>
</dbReference>
<keyword evidence="8 16" id="KW-0378">Hydrolase</keyword>
<dbReference type="PANTHER" id="PTHR30627:SF2">
    <property type="entry name" value="PEPTIDOGLYCAN D,D-TRANSPEPTIDASE MRDA"/>
    <property type="match status" value="1"/>
</dbReference>
<sequence>MARGKTERGVFTRRVLLLGGAETLIFGALVGRLYDLQVIEHPHYRKQARDNAIMQQPIAPERGLITDRNGVLLAGNRQHWRALFLMTKAPDAQATIARVVNLITLSPDEQARIAAILAGKPRYMPVVLKNDLDWREMARLEVHAATLPGVIIDRGFSRLYPLGPDTAHVVGYVVRPDAVKVQADPILALPGMRVGGSGIELAHNAALQGEPGVVETEVDARGSVVRVLDRDRSRPGETVSLTLDAILQRAAVAGLRGRVGAVVLLDARNGAVLAMASAPSFDPSWFDQGVPDAVWSRWMNNSERPLTNRATQGLFAPGSSFKPTVALAALRCGAITAETRFFCPGHLKIGNRMFYCWLRSGHGWMDAVSALQQSCDVFYYHVAMRTGIDRMAEMGARLSLTGAPKLDFPDLAAGFLPSHEWARRHRITWTEGDTAVEGIGQGYTLFTPLDLATMIARIATGRAIAPHLVRAIGDKIIKRPASKTLGLDGPHLATVRQGLDEVVNTPLGTSWAARLRLPGIRMAGKTGTAQVINENAAMEAANYNDARLPWKYRPNALFVGYAPVDVPRFAVAVVIEHGTLLEPVKVARDVFTVALGQDLRADQFTQRS</sequence>
<dbReference type="EMBL" id="JAKGBZ010000053">
    <property type="protein sequence ID" value="MCF3948456.1"/>
    <property type="molecule type" value="Genomic_DNA"/>
</dbReference>
<evidence type="ECO:0000256" key="7">
    <source>
        <dbReference type="ARBA" id="ARBA00022692"/>
    </source>
</evidence>
<keyword evidence="12" id="KW-0472">Membrane</keyword>
<evidence type="ECO:0000256" key="2">
    <source>
        <dbReference type="ARBA" id="ARBA00004236"/>
    </source>
</evidence>
<dbReference type="Pfam" id="PF03717">
    <property type="entry name" value="PBP_dimer"/>
    <property type="match status" value="1"/>
</dbReference>
<keyword evidence="17" id="KW-1185">Reference proteome</keyword>
<gene>
    <name evidence="16" type="primary">mrdA</name>
    <name evidence="16" type="ORF">L2A60_17445</name>
</gene>
<evidence type="ECO:0000256" key="9">
    <source>
        <dbReference type="ARBA" id="ARBA00022960"/>
    </source>
</evidence>
<dbReference type="InterPro" id="IPR050515">
    <property type="entry name" value="Beta-lactam/transpept"/>
</dbReference>
<dbReference type="GO" id="GO:0009002">
    <property type="term" value="F:serine-type D-Ala-D-Ala carboxypeptidase activity"/>
    <property type="evidence" value="ECO:0007669"/>
    <property type="project" value="UniProtKB-EC"/>
</dbReference>
<dbReference type="SUPFAM" id="SSF56601">
    <property type="entry name" value="beta-lactamase/transpeptidase-like"/>
    <property type="match status" value="1"/>
</dbReference>
<evidence type="ECO:0000313" key="16">
    <source>
        <dbReference type="EMBL" id="MCF3948456.1"/>
    </source>
</evidence>
<keyword evidence="5 16" id="KW-0121">Carboxypeptidase</keyword>
<evidence type="ECO:0000256" key="1">
    <source>
        <dbReference type="ARBA" id="ARBA00004167"/>
    </source>
</evidence>
<evidence type="ECO:0000313" key="17">
    <source>
        <dbReference type="Proteomes" id="UP001521209"/>
    </source>
</evidence>
<dbReference type="NCBIfam" id="TIGR03423">
    <property type="entry name" value="pbp2_mrdA"/>
    <property type="match status" value="1"/>
</dbReference>
<comment type="caution">
    <text evidence="16">The sequence shown here is derived from an EMBL/GenBank/DDBJ whole genome shotgun (WGS) entry which is preliminary data.</text>
</comment>
<dbReference type="InterPro" id="IPR012338">
    <property type="entry name" value="Beta-lactam/transpept-like"/>
</dbReference>
<keyword evidence="13" id="KW-0961">Cell wall biogenesis/degradation</keyword>
<dbReference type="EC" id="3.4.16.4" evidence="16"/>
<evidence type="ECO:0000256" key="4">
    <source>
        <dbReference type="ARBA" id="ARBA00022519"/>
    </source>
</evidence>
<evidence type="ECO:0000256" key="6">
    <source>
        <dbReference type="ARBA" id="ARBA00022670"/>
    </source>
</evidence>
<feature type="domain" description="Penicillin-binding protein dimerisation" evidence="15">
    <location>
        <begin position="58"/>
        <end position="227"/>
    </location>
</feature>
<feature type="domain" description="Penicillin-binding protein transpeptidase" evidence="14">
    <location>
        <begin position="260"/>
        <end position="580"/>
    </location>
</feature>
<dbReference type="RefSeq" id="WP_235705738.1">
    <property type="nucleotide sequence ID" value="NZ_JAKGBZ010000053.1"/>
</dbReference>
<name>A0ABS9E0A5_9PROT</name>
<dbReference type="Proteomes" id="UP001521209">
    <property type="component" value="Unassembled WGS sequence"/>
</dbReference>
<evidence type="ECO:0000259" key="14">
    <source>
        <dbReference type="Pfam" id="PF00905"/>
    </source>
</evidence>
<protein>
    <submittedName>
        <fullName evidence="16">Penicillin-binding protein 2</fullName>
        <ecNumber evidence="16">3.4.16.4</ecNumber>
    </submittedName>
</protein>
<keyword evidence="4" id="KW-0997">Cell inner membrane</keyword>
<accession>A0ABS9E0A5</accession>
<reference evidence="16 17" key="1">
    <citation type="submission" date="2022-01" db="EMBL/GenBank/DDBJ databases">
        <authorList>
            <person name="Won M."/>
            <person name="Kim S.-J."/>
            <person name="Kwon S.-W."/>
        </authorList>
    </citation>
    <scope>NUCLEOTIDE SEQUENCE [LARGE SCALE GENOMIC DNA]</scope>
    <source>
        <strain evidence="16 17">KCTC 23505</strain>
    </source>
</reference>
<dbReference type="SUPFAM" id="SSF56519">
    <property type="entry name" value="Penicillin binding protein dimerisation domain"/>
    <property type="match status" value="1"/>
</dbReference>
<keyword evidence="10" id="KW-0573">Peptidoglycan synthesis</keyword>
<evidence type="ECO:0000256" key="3">
    <source>
        <dbReference type="ARBA" id="ARBA00022475"/>
    </source>
</evidence>
<comment type="subcellular location">
    <subcellularLocation>
        <location evidence="2">Cell membrane</location>
    </subcellularLocation>
    <subcellularLocation>
        <location evidence="1">Membrane</location>
        <topology evidence="1">Single-pass membrane protein</topology>
    </subcellularLocation>
</comment>
<dbReference type="InterPro" id="IPR036138">
    <property type="entry name" value="PBP_dimer_sf"/>
</dbReference>
<keyword evidence="3" id="KW-1003">Cell membrane</keyword>
<organism evidence="16 17">
    <name type="scientific">Acidiphilium iwatense</name>
    <dbReference type="NCBI Taxonomy" id="768198"/>
    <lineage>
        <taxon>Bacteria</taxon>
        <taxon>Pseudomonadati</taxon>
        <taxon>Pseudomonadota</taxon>
        <taxon>Alphaproteobacteria</taxon>
        <taxon>Acetobacterales</taxon>
        <taxon>Acidocellaceae</taxon>
        <taxon>Acidiphilium</taxon>
    </lineage>
</organism>
<keyword evidence="11" id="KW-1133">Transmembrane helix</keyword>
<evidence type="ECO:0000259" key="15">
    <source>
        <dbReference type="Pfam" id="PF03717"/>
    </source>
</evidence>
<dbReference type="Pfam" id="PF00905">
    <property type="entry name" value="Transpeptidase"/>
    <property type="match status" value="1"/>
</dbReference>
<evidence type="ECO:0000256" key="8">
    <source>
        <dbReference type="ARBA" id="ARBA00022801"/>
    </source>
</evidence>
<evidence type="ECO:0000256" key="13">
    <source>
        <dbReference type="ARBA" id="ARBA00023316"/>
    </source>
</evidence>
<evidence type="ECO:0000256" key="5">
    <source>
        <dbReference type="ARBA" id="ARBA00022645"/>
    </source>
</evidence>
<keyword evidence="7" id="KW-0812">Transmembrane</keyword>
<dbReference type="InterPro" id="IPR001460">
    <property type="entry name" value="PCN-bd_Tpept"/>
</dbReference>